<dbReference type="InterPro" id="IPR017225">
    <property type="entry name" value="Cell_shape_determin_MreD_prd"/>
</dbReference>
<comment type="similarity">
    <text evidence="2">Belongs to the MreD family.</text>
</comment>
<keyword evidence="6 8" id="KW-1133">Transmembrane helix</keyword>
<feature type="transmembrane region" description="Helical" evidence="8">
    <location>
        <begin position="127"/>
        <end position="150"/>
    </location>
</feature>
<evidence type="ECO:0000256" key="5">
    <source>
        <dbReference type="ARBA" id="ARBA00022960"/>
    </source>
</evidence>
<proteinExistence type="inferred from homology"/>
<protein>
    <recommendedName>
        <fullName evidence="11">Rod shape-determining protein MreD</fullName>
    </recommendedName>
</protein>
<dbReference type="KEGG" id="kme:H0A61_01902"/>
<reference evidence="9" key="1">
    <citation type="submission" date="2020-07" db="EMBL/GenBank/DDBJ databases">
        <title>Koleobacter methoxysyntrophicus gen. nov., sp. nov., a novel anaerobic bacterium isolated from deep subsurface oil field and proposal of Koleobacterales ord. nov. in the phylum Firmicutes.</title>
        <authorList>
            <person name="Sakamoto S."/>
            <person name="Tamaki H."/>
        </authorList>
    </citation>
    <scope>NUCLEOTIDE SEQUENCE</scope>
    <source>
        <strain evidence="9">NRmbB1</strain>
    </source>
</reference>
<gene>
    <name evidence="9" type="ORF">H0A61_01902</name>
</gene>
<keyword evidence="5" id="KW-0133">Cell shape</keyword>
<accession>A0A8A0RMA3</accession>
<dbReference type="GO" id="GO:0005886">
    <property type="term" value="C:plasma membrane"/>
    <property type="evidence" value="ECO:0007669"/>
    <property type="project" value="UniProtKB-SubCell"/>
</dbReference>
<evidence type="ECO:0000256" key="6">
    <source>
        <dbReference type="ARBA" id="ARBA00022989"/>
    </source>
</evidence>
<dbReference type="EMBL" id="CP059066">
    <property type="protein sequence ID" value="QSQ09531.1"/>
    <property type="molecule type" value="Genomic_DNA"/>
</dbReference>
<evidence type="ECO:0000313" key="10">
    <source>
        <dbReference type="Proteomes" id="UP000662904"/>
    </source>
</evidence>
<evidence type="ECO:0000256" key="7">
    <source>
        <dbReference type="ARBA" id="ARBA00023136"/>
    </source>
</evidence>
<dbReference type="InterPro" id="IPR007227">
    <property type="entry name" value="Cell_shape_determining_MreD"/>
</dbReference>
<keyword evidence="3" id="KW-1003">Cell membrane</keyword>
<keyword evidence="4 8" id="KW-0812">Transmembrane</keyword>
<dbReference type="Pfam" id="PF04093">
    <property type="entry name" value="MreD"/>
    <property type="match status" value="1"/>
</dbReference>
<name>A0A8A0RMA3_9FIRM</name>
<evidence type="ECO:0000256" key="3">
    <source>
        <dbReference type="ARBA" id="ARBA00022475"/>
    </source>
</evidence>
<evidence type="ECO:0000256" key="1">
    <source>
        <dbReference type="ARBA" id="ARBA00004651"/>
    </source>
</evidence>
<dbReference type="PIRSF" id="PIRSF037497">
    <property type="entry name" value="MreD_Clostridium/Treponema_prd"/>
    <property type="match status" value="1"/>
</dbReference>
<dbReference type="AlphaFoldDB" id="A0A8A0RMA3"/>
<dbReference type="GO" id="GO:0008360">
    <property type="term" value="P:regulation of cell shape"/>
    <property type="evidence" value="ECO:0007669"/>
    <property type="project" value="UniProtKB-KW"/>
</dbReference>
<keyword evidence="7 8" id="KW-0472">Membrane</keyword>
<organism evidence="9 10">
    <name type="scientific">Koleobacter methoxysyntrophicus</name>
    <dbReference type="NCBI Taxonomy" id="2751313"/>
    <lineage>
        <taxon>Bacteria</taxon>
        <taxon>Bacillati</taxon>
        <taxon>Bacillota</taxon>
        <taxon>Clostridia</taxon>
        <taxon>Koleobacterales</taxon>
        <taxon>Koleobacteraceae</taxon>
        <taxon>Koleobacter</taxon>
    </lineage>
</organism>
<dbReference type="Proteomes" id="UP000662904">
    <property type="component" value="Chromosome"/>
</dbReference>
<evidence type="ECO:0000256" key="4">
    <source>
        <dbReference type="ARBA" id="ARBA00022692"/>
    </source>
</evidence>
<keyword evidence="10" id="KW-1185">Reference proteome</keyword>
<feature type="transmembrane region" description="Helical" evidence="8">
    <location>
        <begin position="64"/>
        <end position="84"/>
    </location>
</feature>
<evidence type="ECO:0000256" key="2">
    <source>
        <dbReference type="ARBA" id="ARBA00007776"/>
    </source>
</evidence>
<comment type="subcellular location">
    <subcellularLocation>
        <location evidence="1">Cell membrane</location>
        <topology evidence="1">Multi-pass membrane protein</topology>
    </subcellularLocation>
</comment>
<dbReference type="NCBIfam" id="TIGR03426">
    <property type="entry name" value="shape_MreD"/>
    <property type="match status" value="1"/>
</dbReference>
<feature type="transmembrane region" description="Helical" evidence="8">
    <location>
        <begin position="96"/>
        <end position="121"/>
    </location>
</feature>
<evidence type="ECO:0008006" key="11">
    <source>
        <dbReference type="Google" id="ProtNLM"/>
    </source>
</evidence>
<sequence length="161" mass="18253">MKRVLIYGGILILMMFLQTSPLNFLKFFGARPDFILAAVIAIALFRGDLEGGIYGLVFGLLQDLLYGDILGINALGKFLTGYLAGYCTRILFRENVLIPIIITFLGSIFHEVIILAVLYFLKFDYPPFLFLARMIVPFALINSIMSTFLYKVFQKTRDAFL</sequence>
<dbReference type="RefSeq" id="WP_206706886.1">
    <property type="nucleotide sequence ID" value="NZ_CP059066.1"/>
</dbReference>
<evidence type="ECO:0000313" key="9">
    <source>
        <dbReference type="EMBL" id="QSQ09531.1"/>
    </source>
</evidence>
<evidence type="ECO:0000256" key="8">
    <source>
        <dbReference type="SAM" id="Phobius"/>
    </source>
</evidence>
<feature type="transmembrane region" description="Helical" evidence="8">
    <location>
        <begin position="6"/>
        <end position="25"/>
    </location>
</feature>